<gene>
    <name evidence="3" type="ORF">K2173_002887</name>
</gene>
<dbReference type="PANTHER" id="PTHR35297">
    <property type="entry name" value="PROTEIN, PUTATIVE-RELATED"/>
    <property type="match status" value="1"/>
</dbReference>
<comment type="caution">
    <text evidence="3">The sequence shown here is derived from an EMBL/GenBank/DDBJ whole genome shotgun (WGS) entry which is preliminary data.</text>
</comment>
<dbReference type="EMBL" id="JAIWQS010000009">
    <property type="protein sequence ID" value="KAJ8754436.1"/>
    <property type="molecule type" value="Genomic_DNA"/>
</dbReference>
<feature type="compositionally biased region" description="Basic and acidic residues" evidence="1">
    <location>
        <begin position="20"/>
        <end position="34"/>
    </location>
</feature>
<protein>
    <submittedName>
        <fullName evidence="3">Uncharacterized protein</fullName>
    </submittedName>
</protein>
<dbReference type="AlphaFoldDB" id="A0AAV8SQ87"/>
<evidence type="ECO:0000313" key="4">
    <source>
        <dbReference type="Proteomes" id="UP001159364"/>
    </source>
</evidence>
<keyword evidence="2" id="KW-1133">Transmembrane helix</keyword>
<reference evidence="3 4" key="1">
    <citation type="submission" date="2021-09" db="EMBL/GenBank/DDBJ databases">
        <title>Genomic insights and catalytic innovation underlie evolution of tropane alkaloids biosynthesis.</title>
        <authorList>
            <person name="Wang Y.-J."/>
            <person name="Tian T."/>
            <person name="Huang J.-P."/>
            <person name="Huang S.-X."/>
        </authorList>
    </citation>
    <scope>NUCLEOTIDE SEQUENCE [LARGE SCALE GENOMIC DNA]</scope>
    <source>
        <strain evidence="3">KIB-2018</strain>
        <tissue evidence="3">Leaf</tissue>
    </source>
</reference>
<feature type="transmembrane region" description="Helical" evidence="2">
    <location>
        <begin position="62"/>
        <end position="80"/>
    </location>
</feature>
<accession>A0AAV8SQ87</accession>
<sequence>MQRQSLGSPVAKLHAGLATPKHDTSDIPDDDKATKPRRFSASSSIPSPSLSLPPSPPKPEKLIHFIPLLTFICFLVLYLVSHTPSQSDLSQFSGFKLFSKHIDMSEVERLNEFRRGDVLATRSFRNLQEIPDRRSSHRKVAHF</sequence>
<keyword evidence="2" id="KW-0812">Transmembrane</keyword>
<proteinExistence type="predicted"/>
<evidence type="ECO:0000256" key="1">
    <source>
        <dbReference type="SAM" id="MobiDB-lite"/>
    </source>
</evidence>
<dbReference type="Proteomes" id="UP001159364">
    <property type="component" value="Linkage Group LG09"/>
</dbReference>
<keyword evidence="2" id="KW-0472">Membrane</keyword>
<evidence type="ECO:0000256" key="2">
    <source>
        <dbReference type="SAM" id="Phobius"/>
    </source>
</evidence>
<evidence type="ECO:0000313" key="3">
    <source>
        <dbReference type="EMBL" id="KAJ8754436.1"/>
    </source>
</evidence>
<dbReference type="PANTHER" id="PTHR35297:SF2">
    <property type="entry name" value="PROTEIN, PUTATIVE-RELATED"/>
    <property type="match status" value="1"/>
</dbReference>
<organism evidence="3 4">
    <name type="scientific">Erythroxylum novogranatense</name>
    <dbReference type="NCBI Taxonomy" id="1862640"/>
    <lineage>
        <taxon>Eukaryota</taxon>
        <taxon>Viridiplantae</taxon>
        <taxon>Streptophyta</taxon>
        <taxon>Embryophyta</taxon>
        <taxon>Tracheophyta</taxon>
        <taxon>Spermatophyta</taxon>
        <taxon>Magnoliopsida</taxon>
        <taxon>eudicotyledons</taxon>
        <taxon>Gunneridae</taxon>
        <taxon>Pentapetalae</taxon>
        <taxon>rosids</taxon>
        <taxon>fabids</taxon>
        <taxon>Malpighiales</taxon>
        <taxon>Erythroxylaceae</taxon>
        <taxon>Erythroxylum</taxon>
    </lineage>
</organism>
<name>A0AAV8SQ87_9ROSI</name>
<keyword evidence="4" id="KW-1185">Reference proteome</keyword>
<feature type="region of interest" description="Disordered" evidence="1">
    <location>
        <begin position="1"/>
        <end position="56"/>
    </location>
</feature>